<name>A0A0X3AR68_9FLAO</name>
<dbReference type="PANTHER" id="PTHR31901:SF9">
    <property type="entry name" value="GH3 DOMAIN-CONTAINING PROTEIN"/>
    <property type="match status" value="1"/>
</dbReference>
<evidence type="ECO:0000256" key="1">
    <source>
        <dbReference type="SAM" id="Coils"/>
    </source>
</evidence>
<keyword evidence="5" id="KW-1185">Reference proteome</keyword>
<feature type="coiled-coil region" evidence="1">
    <location>
        <begin position="372"/>
        <end position="399"/>
    </location>
</feature>
<dbReference type="Pfam" id="PF03321">
    <property type="entry name" value="GH3"/>
    <property type="match status" value="1"/>
</dbReference>
<keyword evidence="1" id="KW-0175">Coiled coil</keyword>
<dbReference type="InterPro" id="IPR055377">
    <property type="entry name" value="GH3_M"/>
</dbReference>
<evidence type="ECO:0000259" key="2">
    <source>
        <dbReference type="Pfam" id="PF23571"/>
    </source>
</evidence>
<dbReference type="GO" id="GO:0005737">
    <property type="term" value="C:cytoplasm"/>
    <property type="evidence" value="ECO:0007669"/>
    <property type="project" value="TreeGrafter"/>
</dbReference>
<accession>A0A0X3AR68</accession>
<evidence type="ECO:0000259" key="3">
    <source>
        <dbReference type="Pfam" id="PF23572"/>
    </source>
</evidence>
<dbReference type="Proteomes" id="UP000182761">
    <property type="component" value="Unassembled WGS sequence"/>
</dbReference>
<dbReference type="AlphaFoldDB" id="A0A0X3AR68"/>
<organism evidence="4 5">
    <name type="scientific">Apibacter mensalis</name>
    <dbReference type="NCBI Taxonomy" id="1586267"/>
    <lineage>
        <taxon>Bacteria</taxon>
        <taxon>Pseudomonadati</taxon>
        <taxon>Bacteroidota</taxon>
        <taxon>Flavobacteriia</taxon>
        <taxon>Flavobacteriales</taxon>
        <taxon>Weeksellaceae</taxon>
        <taxon>Apibacter</taxon>
    </lineage>
</organism>
<feature type="domain" description="GH3 middle" evidence="2">
    <location>
        <begin position="296"/>
        <end position="365"/>
    </location>
</feature>
<dbReference type="InterPro" id="IPR004993">
    <property type="entry name" value="GH3"/>
</dbReference>
<evidence type="ECO:0000313" key="5">
    <source>
        <dbReference type="Proteomes" id="UP000182761"/>
    </source>
</evidence>
<dbReference type="STRING" id="1586267.GCA_001418685_01607"/>
<evidence type="ECO:0000313" key="4">
    <source>
        <dbReference type="EMBL" id="CVK16743.1"/>
    </source>
</evidence>
<gene>
    <name evidence="4" type="ORF">Ga0061079_11026</name>
</gene>
<reference evidence="4 5" key="1">
    <citation type="submission" date="2016-01" db="EMBL/GenBank/DDBJ databases">
        <authorList>
            <person name="McClelland M."/>
            <person name="Jain A."/>
            <person name="Saraogi P."/>
            <person name="Mendelson R."/>
            <person name="Westerman R."/>
            <person name="SanMiguel P."/>
            <person name="Csonka L."/>
        </authorList>
    </citation>
    <scope>NUCLEOTIDE SEQUENCE [LARGE SCALE GENOMIC DNA]</scope>
    <source>
        <strain evidence="4 5">R-53146</strain>
    </source>
</reference>
<proteinExistence type="predicted"/>
<dbReference type="InterPro" id="IPR055378">
    <property type="entry name" value="GH3_C"/>
</dbReference>
<feature type="domain" description="GH3 C-terminal" evidence="3">
    <location>
        <begin position="380"/>
        <end position="493"/>
    </location>
</feature>
<dbReference type="OrthoDB" id="5678283at2"/>
<dbReference type="PANTHER" id="PTHR31901">
    <property type="entry name" value="GH3 DOMAIN-CONTAINING PROTEIN"/>
    <property type="match status" value="1"/>
</dbReference>
<dbReference type="Pfam" id="PF23571">
    <property type="entry name" value="GH3_M"/>
    <property type="match status" value="1"/>
</dbReference>
<dbReference type="RefSeq" id="WP_055425932.1">
    <property type="nucleotide sequence ID" value="NZ_FCOR01000010.1"/>
</dbReference>
<protein>
    <submittedName>
        <fullName evidence="4">GH3 auxin-responsive promoter</fullName>
    </submittedName>
</protein>
<sequence length="509" mass="59547">MVSGIVNTFIQWYVKKRVKQMEMFINNPEDAQNAVLISLLYKAKDTEYGKKYKFKQITSYKDFKNQVPLVHYEDFEPYITRARKGEKNVIWPGLIKWYAKSSGTTNAKSKFIPITEDSLHECHYKAGKDLFSMYSYHNPETKIFECKNLRLGGTRENYTGFDSKYGDLSAVLIDNLPFWAEWKSTPDKEVSLLKDWEIKLPAIVEQVIKQDVGSFTGVPSWMMVLLRKVLEATDKKYIDEIWPNVECFFHGGISFTPYFEQYTSIFSRPIKYYEIYNASEGYFAMQDTNESKDMLLMLDYGIFYEFIPMDEFYSDNPTLLSLEDVRLHTNYALVITTNGGLWRYIIGDTVKFVSKTPYRIRVTGRTKFYINAFGEELMVENAEKALKQAEKETHAIISEYTAGPIFMKGKEKGSHEWIVEFARQPDSLEKFTEVLDNELQKLNSDYEAKRYNNMTLSMPKVHSARPHLFYDWMKQRGKLGGQNKIPRLANDREYLDSLLNLDFKLSKKL</sequence>
<dbReference type="Pfam" id="PF23572">
    <property type="entry name" value="GH3_C"/>
    <property type="match status" value="1"/>
</dbReference>
<dbReference type="GO" id="GO:0016881">
    <property type="term" value="F:acid-amino acid ligase activity"/>
    <property type="evidence" value="ECO:0007669"/>
    <property type="project" value="TreeGrafter"/>
</dbReference>
<dbReference type="EMBL" id="FCOR01000010">
    <property type="protein sequence ID" value="CVK16743.1"/>
    <property type="molecule type" value="Genomic_DNA"/>
</dbReference>